<evidence type="ECO:0000313" key="1">
    <source>
        <dbReference type="EMBL" id="KAI5666677.1"/>
    </source>
</evidence>
<dbReference type="Proteomes" id="UP001060085">
    <property type="component" value="Linkage Group LG04"/>
</dbReference>
<dbReference type="EMBL" id="CM044704">
    <property type="protein sequence ID" value="KAI5666677.1"/>
    <property type="molecule type" value="Genomic_DNA"/>
</dbReference>
<keyword evidence="2" id="KW-1185">Reference proteome</keyword>
<comment type="caution">
    <text evidence="1">The sequence shown here is derived from an EMBL/GenBank/DDBJ whole genome shotgun (WGS) entry which is preliminary data.</text>
</comment>
<protein>
    <submittedName>
        <fullName evidence="1">Uncharacterized protein</fullName>
    </submittedName>
</protein>
<reference evidence="2" key="1">
    <citation type="journal article" date="2023" name="Nat. Plants">
        <title>Single-cell RNA sequencing provides a high-resolution roadmap for understanding the multicellular compartmentation of specialized metabolism.</title>
        <authorList>
            <person name="Sun S."/>
            <person name="Shen X."/>
            <person name="Li Y."/>
            <person name="Li Y."/>
            <person name="Wang S."/>
            <person name="Li R."/>
            <person name="Zhang H."/>
            <person name="Shen G."/>
            <person name="Guo B."/>
            <person name="Wei J."/>
            <person name="Xu J."/>
            <person name="St-Pierre B."/>
            <person name="Chen S."/>
            <person name="Sun C."/>
        </authorList>
    </citation>
    <scope>NUCLEOTIDE SEQUENCE [LARGE SCALE GENOMIC DNA]</scope>
</reference>
<evidence type="ECO:0000313" key="2">
    <source>
        <dbReference type="Proteomes" id="UP001060085"/>
    </source>
</evidence>
<sequence>MREHLWVGTLVTQILICSVLFIIIKIGEPQNHVFDGRPQRRPLDVLFLSVLGGHRRWQRWRRFIMHNFVVDISELREEDPLAQNIHISVYSTKTLKGHGVDHYLKQAKIPYAKSLDLIAVNSDLFQGYKRHWNVRTGNRPMIFYITSSLTPEMTRNTITGIKKGKKIHWHNTIRPWILPNLYLSGLACAEYVQKEGALLLNNTTKMEKRPYLISVDKMSLHHKLVTRIILAPFQLFSAFASGRITYFVSLRREVVERRELQQRGNEVVIILPLLVLLPLIVPPF</sequence>
<proteinExistence type="predicted"/>
<name>A0ACC0B212_CATRO</name>
<gene>
    <name evidence="1" type="ORF">M9H77_16530</name>
</gene>
<organism evidence="1 2">
    <name type="scientific">Catharanthus roseus</name>
    <name type="common">Madagascar periwinkle</name>
    <name type="synonym">Vinca rosea</name>
    <dbReference type="NCBI Taxonomy" id="4058"/>
    <lineage>
        <taxon>Eukaryota</taxon>
        <taxon>Viridiplantae</taxon>
        <taxon>Streptophyta</taxon>
        <taxon>Embryophyta</taxon>
        <taxon>Tracheophyta</taxon>
        <taxon>Spermatophyta</taxon>
        <taxon>Magnoliopsida</taxon>
        <taxon>eudicotyledons</taxon>
        <taxon>Gunneridae</taxon>
        <taxon>Pentapetalae</taxon>
        <taxon>asterids</taxon>
        <taxon>lamiids</taxon>
        <taxon>Gentianales</taxon>
        <taxon>Apocynaceae</taxon>
        <taxon>Rauvolfioideae</taxon>
        <taxon>Vinceae</taxon>
        <taxon>Catharanthinae</taxon>
        <taxon>Catharanthus</taxon>
    </lineage>
</organism>
<accession>A0ACC0B212</accession>